<gene>
    <name evidence="1" type="ORF">SEA_SUPERPHIKIMAN_240</name>
</gene>
<dbReference type="Proteomes" id="UP000240916">
    <property type="component" value="Segment"/>
</dbReference>
<sequence>MKWCEVSTEDEMVVDREGTVWVATPSGDWRYITEDGLSWDIHEAYPPEQYEPYVRLEAAARRIIARASRC</sequence>
<name>A0A2D2W4G7_9CAUD</name>
<organism evidence="1 2">
    <name type="scientific">Mycobacterium phage Superphikiman</name>
    <dbReference type="NCBI Taxonomy" id="2041551"/>
    <lineage>
        <taxon>Viruses</taxon>
        <taxon>Duplodnaviria</taxon>
        <taxon>Heunggongvirae</taxon>
        <taxon>Uroviricota</taxon>
        <taxon>Caudoviricetes</taxon>
        <taxon>Omegavirus</taxon>
        <taxon>Omegavirus courthouse</taxon>
    </lineage>
</organism>
<dbReference type="EMBL" id="MF919534">
    <property type="protein sequence ID" value="ATS93078.1"/>
    <property type="molecule type" value="Genomic_DNA"/>
</dbReference>
<protein>
    <submittedName>
        <fullName evidence="1">Uncharacterized protein</fullName>
    </submittedName>
</protein>
<reference evidence="1 2" key="1">
    <citation type="submission" date="2017-09" db="EMBL/GenBank/DDBJ databases">
        <authorList>
            <person name="Pradhan P."/>
            <person name="Aluri L.S."/>
            <person name="Anandarajan D."/>
            <person name="Beiriger J.C."/>
            <person name="Bethamcharla R."/>
            <person name="Betini N."/>
            <person name="Bhatt S.D."/>
            <person name="Chengalvala S."/>
            <person name="Cox N.E."/>
            <person name="Delvadia B.P."/>
            <person name="Desai A.S."/>
            <person name="Devaney A.M."/>
            <person name="Doyle B.K."/>
            <person name="Edgerton A.O."/>
            <person name="Erlich M.C."/>
            <person name="Fitzpatrick K.C."/>
            <person name="Gajjar E.A."/>
            <person name="Ganguly A."/>
            <person name="Gill R.S."/>
            <person name="Goldman M.G."/>
            <person name="Good P.M."/>
            <person name="Gupta N."/>
            <person name="Haddad L.M."/>
            <person name="Han E.J."/>
            <person name="Jain S."/>
            <person name="Jiang A."/>
            <person name="Jurgielewicz A.D."/>
            <person name="Kainth D.K."/>
            <person name="Karam J.M."/>
            <person name="Kodavatiganti M."/>
            <person name="Kriete S.J."/>
            <person name="MacDonald C.E."/>
            <person name="Maret J.P."/>
            <person name="Mathew A.E."/>
            <person name="Nako S."/>
            <person name="Natrajan M."/>
            <person name="Nishu N.M."/>
            <person name="Parikh A."/>
            <person name="Patel N."/>
            <person name="Patel P.D."/>
            <person name="Patel S."/>
            <person name="Patra K."/>
            <person name="Pumpuckdee D."/>
            <person name="Rai K."/>
            <person name="Ramanathan A."/>
            <person name="Sarkar A."/>
            <person name="Schaffer B.L."/>
            <person name="Shah P."/>
            <person name="Tata R.K."/>
            <person name="Tawfik A.H."/>
            <person name="Thuremella B.T."/>
            <person name="Toma J."/>
            <person name="Tran T.L."/>
            <person name="Veera S."/>
            <person name="Vemulapalli V.K."/>
            <person name="Vidas T.V."/>
            <person name="Vieira K.S."/>
            <person name="Vijayakumar G."/>
            <person name="Walor T.A."/>
            <person name="White C.R."/>
            <person name="Wong B.M."/>
            <person name="Zhao Sl."/>
            <person name="McDonald M.T."/>
            <person name="Dalia R."/>
            <person name="Little J.L."/>
            <person name="Gurney S.M.R."/>
            <person name="Bollivar D.W."/>
            <person name="Garlena R.A."/>
            <person name="Russell D.A."/>
            <person name="Pope W.H."/>
            <person name="Jacobs-Sera D."/>
            <person name="Hendrix R.W."/>
            <person name="Hatfull G.F."/>
        </authorList>
    </citation>
    <scope>NUCLEOTIDE SEQUENCE [LARGE SCALE GENOMIC DNA]</scope>
</reference>
<proteinExistence type="predicted"/>
<accession>A0A2D2W4G7</accession>
<evidence type="ECO:0000313" key="1">
    <source>
        <dbReference type="EMBL" id="ATS93078.1"/>
    </source>
</evidence>
<evidence type="ECO:0000313" key="2">
    <source>
        <dbReference type="Proteomes" id="UP000240916"/>
    </source>
</evidence>